<sequence length="204" mass="23365">MIKSNIHAVVYFTPSHHEQHPCGSLFHSHDHTSNIHEVVYFTPMITRQHPCGSLFHAHVKQSRRVPSVVHCCKQWRIKTHPAYPNEIMRQEMVSEVLDSHILREHACGSMPANMLHIVRSEIDYSVEVAPVSKGSHTGKLLRTEIHIVQQVFLRLQKSLKPSKPQDNRRAQIFGNYIPRKSSGEGSVQIFNPLSTDEENEELSL</sequence>
<comment type="caution">
    <text evidence="1">The sequence shown here is derived from an EMBL/GenBank/DDBJ whole genome shotgun (WGS) entry which is preliminary data.</text>
</comment>
<accession>A0A4Y2REG9</accession>
<dbReference type="Proteomes" id="UP000499080">
    <property type="component" value="Unassembled WGS sequence"/>
</dbReference>
<reference evidence="1 2" key="1">
    <citation type="journal article" date="2019" name="Sci. Rep.">
        <title>Orb-weaving spider Araneus ventricosus genome elucidates the spidroin gene catalogue.</title>
        <authorList>
            <person name="Kono N."/>
            <person name="Nakamura H."/>
            <person name="Ohtoshi R."/>
            <person name="Moran D.A.P."/>
            <person name="Shinohara A."/>
            <person name="Yoshida Y."/>
            <person name="Fujiwara M."/>
            <person name="Mori M."/>
            <person name="Tomita M."/>
            <person name="Arakawa K."/>
        </authorList>
    </citation>
    <scope>NUCLEOTIDE SEQUENCE [LARGE SCALE GENOMIC DNA]</scope>
</reference>
<gene>
    <name evidence="1" type="ORF">AVEN_267795_1</name>
</gene>
<dbReference type="EMBL" id="BGPR01016500">
    <property type="protein sequence ID" value="GBN73245.1"/>
    <property type="molecule type" value="Genomic_DNA"/>
</dbReference>
<proteinExistence type="predicted"/>
<dbReference type="AlphaFoldDB" id="A0A4Y2REG9"/>
<protein>
    <submittedName>
        <fullName evidence="1">Uncharacterized protein</fullName>
    </submittedName>
</protein>
<name>A0A4Y2REG9_ARAVE</name>
<evidence type="ECO:0000313" key="1">
    <source>
        <dbReference type="EMBL" id="GBN73245.1"/>
    </source>
</evidence>
<evidence type="ECO:0000313" key="2">
    <source>
        <dbReference type="Proteomes" id="UP000499080"/>
    </source>
</evidence>
<keyword evidence="2" id="KW-1185">Reference proteome</keyword>
<organism evidence="1 2">
    <name type="scientific">Araneus ventricosus</name>
    <name type="common">Orbweaver spider</name>
    <name type="synonym">Epeira ventricosa</name>
    <dbReference type="NCBI Taxonomy" id="182803"/>
    <lineage>
        <taxon>Eukaryota</taxon>
        <taxon>Metazoa</taxon>
        <taxon>Ecdysozoa</taxon>
        <taxon>Arthropoda</taxon>
        <taxon>Chelicerata</taxon>
        <taxon>Arachnida</taxon>
        <taxon>Araneae</taxon>
        <taxon>Araneomorphae</taxon>
        <taxon>Entelegynae</taxon>
        <taxon>Araneoidea</taxon>
        <taxon>Araneidae</taxon>
        <taxon>Araneus</taxon>
    </lineage>
</organism>